<feature type="non-terminal residue" evidence="1">
    <location>
        <position position="179"/>
    </location>
</feature>
<proteinExistence type="predicted"/>
<protein>
    <submittedName>
        <fullName evidence="1">Uncharacterized protein</fullName>
    </submittedName>
</protein>
<organism evidence="1 2">
    <name type="scientific">Taxus chinensis</name>
    <name type="common">Chinese yew</name>
    <name type="synonym">Taxus wallichiana var. chinensis</name>
    <dbReference type="NCBI Taxonomy" id="29808"/>
    <lineage>
        <taxon>Eukaryota</taxon>
        <taxon>Viridiplantae</taxon>
        <taxon>Streptophyta</taxon>
        <taxon>Embryophyta</taxon>
        <taxon>Tracheophyta</taxon>
        <taxon>Spermatophyta</taxon>
        <taxon>Pinopsida</taxon>
        <taxon>Pinidae</taxon>
        <taxon>Conifers II</taxon>
        <taxon>Cupressales</taxon>
        <taxon>Taxaceae</taxon>
        <taxon>Taxus</taxon>
    </lineage>
</organism>
<keyword evidence="2" id="KW-1185">Reference proteome</keyword>
<gene>
    <name evidence="1" type="ORF">KI387_033748</name>
</gene>
<comment type="caution">
    <text evidence="1">The sequence shown here is derived from an EMBL/GenBank/DDBJ whole genome shotgun (WGS) entry which is preliminary data.</text>
</comment>
<evidence type="ECO:0000313" key="1">
    <source>
        <dbReference type="EMBL" id="KAH9289631.1"/>
    </source>
</evidence>
<dbReference type="EMBL" id="JAHRHJ020003813">
    <property type="protein sequence ID" value="KAH9289631.1"/>
    <property type="molecule type" value="Genomic_DNA"/>
</dbReference>
<name>A0AA38F578_TAXCH</name>
<evidence type="ECO:0000313" key="2">
    <source>
        <dbReference type="Proteomes" id="UP000824469"/>
    </source>
</evidence>
<dbReference type="Proteomes" id="UP000824469">
    <property type="component" value="Unassembled WGS sequence"/>
</dbReference>
<sequence>MMEFAAPLITSLSMLECDARVLYVANSWLFFGCRDSREENEYELKRKEICSTIRSLSFSDVFKFWRRVGYLQQDLNRMGTDEKIAKVRRMVLGLASADWNSAYKNEMGIVVVDENGEMISGRGMELVQLLSCHGDEDNKNKLLMDIKSAGFQKAVERRWRDGMTHPKHYTEHPLLKLKR</sequence>
<dbReference type="AlphaFoldDB" id="A0AA38F578"/>
<accession>A0AA38F578</accession>
<reference evidence="1 2" key="1">
    <citation type="journal article" date="2021" name="Nat. Plants">
        <title>The Taxus genome provides insights into paclitaxel biosynthesis.</title>
        <authorList>
            <person name="Xiong X."/>
            <person name="Gou J."/>
            <person name="Liao Q."/>
            <person name="Li Y."/>
            <person name="Zhou Q."/>
            <person name="Bi G."/>
            <person name="Li C."/>
            <person name="Du R."/>
            <person name="Wang X."/>
            <person name="Sun T."/>
            <person name="Guo L."/>
            <person name="Liang H."/>
            <person name="Lu P."/>
            <person name="Wu Y."/>
            <person name="Zhang Z."/>
            <person name="Ro D.K."/>
            <person name="Shang Y."/>
            <person name="Huang S."/>
            <person name="Yan J."/>
        </authorList>
    </citation>
    <scope>NUCLEOTIDE SEQUENCE [LARGE SCALE GENOMIC DNA]</scope>
    <source>
        <strain evidence="1">Ta-2019</strain>
    </source>
</reference>